<feature type="region of interest" description="Disordered" evidence="1">
    <location>
        <begin position="1"/>
        <end position="73"/>
    </location>
</feature>
<feature type="non-terminal residue" evidence="2">
    <location>
        <position position="1"/>
    </location>
</feature>
<dbReference type="PANTHER" id="PTHR33130">
    <property type="entry name" value="PUTATIVE (DUF1639)-RELATED"/>
    <property type="match status" value="1"/>
</dbReference>
<organism evidence="2">
    <name type="scientific">Anthurium amnicola</name>
    <dbReference type="NCBI Taxonomy" id="1678845"/>
    <lineage>
        <taxon>Eukaryota</taxon>
        <taxon>Viridiplantae</taxon>
        <taxon>Streptophyta</taxon>
        <taxon>Embryophyta</taxon>
        <taxon>Tracheophyta</taxon>
        <taxon>Spermatophyta</taxon>
        <taxon>Magnoliopsida</taxon>
        <taxon>Liliopsida</taxon>
        <taxon>Araceae</taxon>
        <taxon>Pothoideae</taxon>
        <taxon>Potheae</taxon>
        <taxon>Anthurium</taxon>
    </lineage>
</organism>
<evidence type="ECO:0000313" key="2">
    <source>
        <dbReference type="EMBL" id="JAT45820.1"/>
    </source>
</evidence>
<evidence type="ECO:0000313" key="3">
    <source>
        <dbReference type="EMBL" id="JAT67820.1"/>
    </source>
</evidence>
<dbReference type="EMBL" id="GDJX01000116">
    <property type="protein sequence ID" value="JAT67820.1"/>
    <property type="molecule type" value="Transcribed_RNA"/>
</dbReference>
<protein>
    <submittedName>
        <fullName evidence="2">Uncharacterized protein</fullName>
    </submittedName>
</protein>
<dbReference type="InterPro" id="IPR012438">
    <property type="entry name" value="DUF1639"/>
</dbReference>
<proteinExistence type="predicted"/>
<feature type="region of interest" description="Disordered" evidence="1">
    <location>
        <begin position="154"/>
        <end position="202"/>
    </location>
</feature>
<gene>
    <name evidence="3" type="ORF">g.84325</name>
    <name evidence="2" type="ORF">g.84335</name>
</gene>
<dbReference type="Pfam" id="PF07797">
    <property type="entry name" value="DUF1639"/>
    <property type="match status" value="1"/>
</dbReference>
<name>A0A1D1XTW0_9ARAE</name>
<dbReference type="EMBL" id="GDJX01022116">
    <property type="protein sequence ID" value="JAT45820.1"/>
    <property type="molecule type" value="Transcribed_RNA"/>
</dbReference>
<reference evidence="2" key="1">
    <citation type="submission" date="2015-07" db="EMBL/GenBank/DDBJ databases">
        <title>Transcriptome Assembly of Anthurium amnicola.</title>
        <authorList>
            <person name="Suzuki J."/>
        </authorList>
    </citation>
    <scope>NUCLEOTIDE SEQUENCE</scope>
</reference>
<accession>A0A1D1XTW0</accession>
<dbReference type="AlphaFoldDB" id="A0A1D1XTW0"/>
<feature type="compositionally biased region" description="Pro residues" evidence="1">
    <location>
        <begin position="45"/>
        <end position="65"/>
    </location>
</feature>
<evidence type="ECO:0000256" key="1">
    <source>
        <dbReference type="SAM" id="MobiDB-lite"/>
    </source>
</evidence>
<sequence>SSPSPSPHASVMLRAKPRSRLPLPPPLRSLANHHHRLPRCDAPANGPPAPPSSSPPPPAPGPRRAPPGAQDDGFERIRARLMDHLREAAGRIELPAVAHGEGTPKEPGQVDVAEESEAVVEDEFHAVATVVFLPQGSTPANPVSAPASAEELLPWNLRTRRSAPATVGRHGPDSPARPSPRLRSGPPERREAALRRRRRPRFSVPLTKEEIDEDLYAFTGRLAVRRPKKRARPVQKQLDMLFPGLCLSEVTVDMYQVADPPPPPPS</sequence>
<feature type="region of interest" description="Disordered" evidence="1">
    <location>
        <begin position="92"/>
        <end position="117"/>
    </location>
</feature>
<dbReference type="PANTHER" id="PTHR33130:SF43">
    <property type="entry name" value="OS01G0688600 PROTEIN"/>
    <property type="match status" value="1"/>
</dbReference>